<keyword evidence="2" id="KW-1185">Reference proteome</keyword>
<name>A0A4Y2CMH7_ARAVE</name>
<accession>A0A4Y2CMH7</accession>
<dbReference type="EMBL" id="BGPR01086846">
    <property type="protein sequence ID" value="GBM04947.1"/>
    <property type="molecule type" value="Genomic_DNA"/>
</dbReference>
<sequence length="100" mass="11047">MRQPGLLEQLTLAAIGNYAIYPKTFFPPILVEKLGKEFTDVPKFVLRQGSKSQNSTHPYSSSPTRGNSGFISTLVARCQCRLILVLPLTSHRGLKLESAD</sequence>
<organism evidence="1 2">
    <name type="scientific">Araneus ventricosus</name>
    <name type="common">Orbweaver spider</name>
    <name type="synonym">Epeira ventricosa</name>
    <dbReference type="NCBI Taxonomy" id="182803"/>
    <lineage>
        <taxon>Eukaryota</taxon>
        <taxon>Metazoa</taxon>
        <taxon>Ecdysozoa</taxon>
        <taxon>Arthropoda</taxon>
        <taxon>Chelicerata</taxon>
        <taxon>Arachnida</taxon>
        <taxon>Araneae</taxon>
        <taxon>Araneomorphae</taxon>
        <taxon>Entelegynae</taxon>
        <taxon>Araneoidea</taxon>
        <taxon>Araneidae</taxon>
        <taxon>Araneus</taxon>
    </lineage>
</organism>
<dbReference type="Proteomes" id="UP000499080">
    <property type="component" value="Unassembled WGS sequence"/>
</dbReference>
<reference evidence="1 2" key="1">
    <citation type="journal article" date="2019" name="Sci. Rep.">
        <title>Orb-weaving spider Araneus ventricosus genome elucidates the spidroin gene catalogue.</title>
        <authorList>
            <person name="Kono N."/>
            <person name="Nakamura H."/>
            <person name="Ohtoshi R."/>
            <person name="Moran D.A.P."/>
            <person name="Shinohara A."/>
            <person name="Yoshida Y."/>
            <person name="Fujiwara M."/>
            <person name="Mori M."/>
            <person name="Tomita M."/>
            <person name="Arakawa K."/>
        </authorList>
    </citation>
    <scope>NUCLEOTIDE SEQUENCE [LARGE SCALE GENOMIC DNA]</scope>
</reference>
<comment type="caution">
    <text evidence="1">The sequence shown here is derived from an EMBL/GenBank/DDBJ whole genome shotgun (WGS) entry which is preliminary data.</text>
</comment>
<gene>
    <name evidence="1" type="ORF">AVEN_2071_1</name>
</gene>
<evidence type="ECO:0000313" key="1">
    <source>
        <dbReference type="EMBL" id="GBM04947.1"/>
    </source>
</evidence>
<evidence type="ECO:0000313" key="2">
    <source>
        <dbReference type="Proteomes" id="UP000499080"/>
    </source>
</evidence>
<dbReference type="AlphaFoldDB" id="A0A4Y2CMH7"/>
<proteinExistence type="predicted"/>
<protein>
    <submittedName>
        <fullName evidence="1">Uncharacterized protein</fullName>
    </submittedName>
</protein>